<name>A0A8J6PNX7_9FLAO</name>
<dbReference type="AlphaFoldDB" id="A0A8J6PNX7"/>
<sequence length="155" mass="18750">MFKLIIGKSRSKNFDKAVDLALLLGGEYDGEKIELTTNEEMKAYEKFFPLFRLNVLSWSNTRAYYDGNKVDPYRFMLFMEQRRRTFYADVLEQLDPINFRTLLTNNNSSPFLYHKREHNRFFFQGEHRSFSLVLEDKRLYDFVDRYNIGDIVYFE</sequence>
<gene>
    <name evidence="1" type="ORF">ICJ85_01330</name>
</gene>
<dbReference type="EMBL" id="JACVXD010000001">
    <property type="protein sequence ID" value="MBD0822649.1"/>
    <property type="molecule type" value="Genomic_DNA"/>
</dbReference>
<proteinExistence type="predicted"/>
<evidence type="ECO:0000313" key="2">
    <source>
        <dbReference type="Proteomes" id="UP000621516"/>
    </source>
</evidence>
<protein>
    <submittedName>
        <fullName evidence="1">Uncharacterized protein</fullName>
    </submittedName>
</protein>
<reference evidence="1 2" key="1">
    <citation type="journal article" date="2018" name="J. Microbiol.">
        <title>Aestuariibaculum marinum sp. nov., a marine bacterium isolated from seawater in South Korea.</title>
        <authorList>
            <person name="Choi J."/>
            <person name="Lee D."/>
            <person name="Jang J.H."/>
            <person name="Cha S."/>
            <person name="Seo T."/>
        </authorList>
    </citation>
    <scope>NUCLEOTIDE SEQUENCE [LARGE SCALE GENOMIC DNA]</scope>
    <source>
        <strain evidence="1 2">IP7</strain>
    </source>
</reference>
<comment type="caution">
    <text evidence="1">The sequence shown here is derived from an EMBL/GenBank/DDBJ whole genome shotgun (WGS) entry which is preliminary data.</text>
</comment>
<dbReference type="RefSeq" id="WP_188221965.1">
    <property type="nucleotide sequence ID" value="NZ_JACVXD010000001.1"/>
</dbReference>
<organism evidence="1 2">
    <name type="scientific">Aestuariibaculum marinum</name>
    <dbReference type="NCBI Taxonomy" id="2683592"/>
    <lineage>
        <taxon>Bacteria</taxon>
        <taxon>Pseudomonadati</taxon>
        <taxon>Bacteroidota</taxon>
        <taxon>Flavobacteriia</taxon>
        <taxon>Flavobacteriales</taxon>
        <taxon>Flavobacteriaceae</taxon>
    </lineage>
</organism>
<keyword evidence="2" id="KW-1185">Reference proteome</keyword>
<dbReference type="Proteomes" id="UP000621516">
    <property type="component" value="Unassembled WGS sequence"/>
</dbReference>
<accession>A0A8J6PNX7</accession>
<evidence type="ECO:0000313" key="1">
    <source>
        <dbReference type="EMBL" id="MBD0822649.1"/>
    </source>
</evidence>